<dbReference type="InterPro" id="IPR007220">
    <property type="entry name" value="ORC2"/>
</dbReference>
<evidence type="ECO:0000313" key="9">
    <source>
        <dbReference type="EMBL" id="VDM78736.1"/>
    </source>
</evidence>
<dbReference type="GO" id="GO:0006260">
    <property type="term" value="P:DNA replication"/>
    <property type="evidence" value="ECO:0007669"/>
    <property type="project" value="UniProtKB-UniRule"/>
</dbReference>
<comment type="subcellular location">
    <subcellularLocation>
        <location evidence="1 6">Nucleus</location>
    </subcellularLocation>
</comment>
<evidence type="ECO:0000256" key="4">
    <source>
        <dbReference type="ARBA" id="ARBA00022705"/>
    </source>
</evidence>
<evidence type="ECO:0000256" key="5">
    <source>
        <dbReference type="ARBA" id="ARBA00023242"/>
    </source>
</evidence>
<dbReference type="Pfam" id="PF04084">
    <property type="entry name" value="RecA-like_ORC2"/>
    <property type="match status" value="1"/>
</dbReference>
<dbReference type="InterPro" id="IPR056772">
    <property type="entry name" value="RecA-like_ORC2"/>
</dbReference>
<feature type="domain" description="Origin recognition complex subunit 2 winged-helix" evidence="8">
    <location>
        <begin position="101"/>
        <end position="136"/>
    </location>
</feature>
<keyword evidence="4 6" id="KW-0235">DNA replication</keyword>
<dbReference type="GO" id="GO:0003688">
    <property type="term" value="F:DNA replication origin binding"/>
    <property type="evidence" value="ECO:0007669"/>
    <property type="project" value="UniProtKB-UniRule"/>
</dbReference>
<evidence type="ECO:0000259" key="7">
    <source>
        <dbReference type="Pfam" id="PF04084"/>
    </source>
</evidence>
<comment type="subunit">
    <text evidence="6">Component of the origin recognition complex (ORC).</text>
</comment>
<protein>
    <recommendedName>
        <fullName evidence="3 6">Origin recognition complex subunit 2</fullName>
    </recommendedName>
</protein>
<sequence>MLAENPAILLVATIDHINATLLWTSVLLDSFQWVYCHADTFAFSTEELLAGHSSLLGLNPKNTHSAHSLSSLDVLWQSLATNSRSIFRLFYAMFFSTNEPVSFWDLFSAAKDEFLVSSDTALRQQLVEFSDHRVLRYAFHFY</sequence>
<evidence type="ECO:0000256" key="3">
    <source>
        <dbReference type="ARBA" id="ARBA00019080"/>
    </source>
</evidence>
<evidence type="ECO:0000256" key="1">
    <source>
        <dbReference type="ARBA" id="ARBA00004123"/>
    </source>
</evidence>
<dbReference type="Proteomes" id="UP000270094">
    <property type="component" value="Unassembled WGS sequence"/>
</dbReference>
<dbReference type="InterPro" id="IPR056773">
    <property type="entry name" value="WHD_ORC2"/>
</dbReference>
<name>A0A3P7J683_STRVU</name>
<gene>
    <name evidence="9" type="ORF">SVUK_LOCUS13734</name>
</gene>
<dbReference type="GO" id="GO:0005664">
    <property type="term" value="C:nuclear origin of replication recognition complex"/>
    <property type="evidence" value="ECO:0007669"/>
    <property type="project" value="UniProtKB-UniRule"/>
</dbReference>
<comment type="similarity">
    <text evidence="2 6">Belongs to the ORC2 family.</text>
</comment>
<evidence type="ECO:0000313" key="10">
    <source>
        <dbReference type="Proteomes" id="UP000270094"/>
    </source>
</evidence>
<evidence type="ECO:0000256" key="6">
    <source>
        <dbReference type="RuleBase" id="RU368084"/>
    </source>
</evidence>
<organism evidence="9 10">
    <name type="scientific">Strongylus vulgaris</name>
    <name type="common">Blood worm</name>
    <dbReference type="NCBI Taxonomy" id="40348"/>
    <lineage>
        <taxon>Eukaryota</taxon>
        <taxon>Metazoa</taxon>
        <taxon>Ecdysozoa</taxon>
        <taxon>Nematoda</taxon>
        <taxon>Chromadorea</taxon>
        <taxon>Rhabditida</taxon>
        <taxon>Rhabditina</taxon>
        <taxon>Rhabditomorpha</taxon>
        <taxon>Strongyloidea</taxon>
        <taxon>Strongylidae</taxon>
        <taxon>Strongylus</taxon>
    </lineage>
</organism>
<dbReference type="PANTHER" id="PTHR14052">
    <property type="entry name" value="ORIGIN RECOGNITION COMPLEX SUBUNIT 2"/>
    <property type="match status" value="1"/>
</dbReference>
<dbReference type="PANTHER" id="PTHR14052:SF0">
    <property type="entry name" value="ORIGIN RECOGNITION COMPLEX SUBUNIT 2"/>
    <property type="match status" value="1"/>
</dbReference>
<dbReference type="EMBL" id="UYYB01102783">
    <property type="protein sequence ID" value="VDM78736.1"/>
    <property type="molecule type" value="Genomic_DNA"/>
</dbReference>
<reference evidence="9 10" key="1">
    <citation type="submission" date="2018-11" db="EMBL/GenBank/DDBJ databases">
        <authorList>
            <consortium name="Pathogen Informatics"/>
        </authorList>
    </citation>
    <scope>NUCLEOTIDE SEQUENCE [LARGE SCALE GENOMIC DNA]</scope>
</reference>
<dbReference type="Pfam" id="PF24882">
    <property type="entry name" value="WHD_ORC2"/>
    <property type="match status" value="1"/>
</dbReference>
<feature type="non-terminal residue" evidence="9">
    <location>
        <position position="142"/>
    </location>
</feature>
<evidence type="ECO:0000256" key="2">
    <source>
        <dbReference type="ARBA" id="ARBA00007421"/>
    </source>
</evidence>
<evidence type="ECO:0000259" key="8">
    <source>
        <dbReference type="Pfam" id="PF24882"/>
    </source>
</evidence>
<keyword evidence="10" id="KW-1185">Reference proteome</keyword>
<proteinExistence type="inferred from homology"/>
<feature type="domain" description="Origin recognition complex subunit 2 RecA-like" evidence="7">
    <location>
        <begin position="2"/>
        <end position="37"/>
    </location>
</feature>
<accession>A0A3P7J683</accession>
<keyword evidence="5 6" id="KW-0539">Nucleus</keyword>
<dbReference type="AlphaFoldDB" id="A0A3P7J683"/>
<comment type="function">
    <text evidence="6">Component of the origin recognition complex (ORC) that binds origins of replication. DNA-binding is ATP-dependent. ORC is required to assemble the pre-replication complex necessary to initiate DNA replication.</text>
</comment>
<dbReference type="OrthoDB" id="20198at2759"/>